<sequence>MSPPKAAEVPRPGVAAGRPIDHPTMKKDEASIESVEPAAPVSEGDTATDINNTDAQRQQTRARDPLADRIDNLTAQLEEEKFMSRERIKDLDAEVVKREREINDLEVRVRIVF</sequence>
<evidence type="ECO:0000313" key="3">
    <source>
        <dbReference type="Proteomes" id="UP000279236"/>
    </source>
</evidence>
<dbReference type="RefSeq" id="XP_028474852.1">
    <property type="nucleotide sequence ID" value="XM_028624684.1"/>
</dbReference>
<evidence type="ECO:0000313" key="2">
    <source>
        <dbReference type="EMBL" id="RSH79743.1"/>
    </source>
</evidence>
<name>A0A427XLP9_9TREE</name>
<dbReference type="AlphaFoldDB" id="A0A427XLP9"/>
<proteinExistence type="predicted"/>
<gene>
    <name evidence="2" type="ORF">EHS24_009399</name>
</gene>
<feature type="compositionally biased region" description="Basic and acidic residues" evidence="1">
    <location>
        <begin position="19"/>
        <end position="30"/>
    </location>
</feature>
<feature type="region of interest" description="Disordered" evidence="1">
    <location>
        <begin position="1"/>
        <end position="63"/>
    </location>
</feature>
<dbReference type="Proteomes" id="UP000279236">
    <property type="component" value="Unassembled WGS sequence"/>
</dbReference>
<evidence type="ECO:0000256" key="1">
    <source>
        <dbReference type="SAM" id="MobiDB-lite"/>
    </source>
</evidence>
<keyword evidence="3" id="KW-1185">Reference proteome</keyword>
<organism evidence="2 3">
    <name type="scientific">Apiotrichum porosum</name>
    <dbReference type="NCBI Taxonomy" id="105984"/>
    <lineage>
        <taxon>Eukaryota</taxon>
        <taxon>Fungi</taxon>
        <taxon>Dikarya</taxon>
        <taxon>Basidiomycota</taxon>
        <taxon>Agaricomycotina</taxon>
        <taxon>Tremellomycetes</taxon>
        <taxon>Trichosporonales</taxon>
        <taxon>Trichosporonaceae</taxon>
        <taxon>Apiotrichum</taxon>
    </lineage>
</organism>
<accession>A0A427XLP9</accession>
<dbReference type="GeneID" id="39593942"/>
<feature type="compositionally biased region" description="Polar residues" evidence="1">
    <location>
        <begin position="48"/>
        <end position="59"/>
    </location>
</feature>
<protein>
    <submittedName>
        <fullName evidence="2">Uncharacterized protein</fullName>
    </submittedName>
</protein>
<dbReference type="EMBL" id="RSCE01000009">
    <property type="protein sequence ID" value="RSH79743.1"/>
    <property type="molecule type" value="Genomic_DNA"/>
</dbReference>
<comment type="caution">
    <text evidence="2">The sequence shown here is derived from an EMBL/GenBank/DDBJ whole genome shotgun (WGS) entry which is preliminary data.</text>
</comment>
<reference evidence="2 3" key="1">
    <citation type="submission" date="2018-11" db="EMBL/GenBank/DDBJ databases">
        <title>Genome sequence of Apiotrichum porosum DSM 27194.</title>
        <authorList>
            <person name="Aliyu H."/>
            <person name="Gorte O."/>
            <person name="Ochsenreither K."/>
        </authorList>
    </citation>
    <scope>NUCLEOTIDE SEQUENCE [LARGE SCALE GENOMIC DNA]</scope>
    <source>
        <strain evidence="2 3">DSM 27194</strain>
    </source>
</reference>